<evidence type="ECO:0000313" key="1">
    <source>
        <dbReference type="EMBL" id="SCY60008.1"/>
    </source>
</evidence>
<dbReference type="Proteomes" id="UP000198870">
    <property type="component" value="Unassembled WGS sequence"/>
</dbReference>
<proteinExistence type="predicted"/>
<keyword evidence="2" id="KW-1185">Reference proteome</keyword>
<sequence length="226" mass="25193">MQDGIRIKTYLSVLFLFLVFTADGMAGPVDDMLAGAYGEIANKTAYNTEMLTRYFPPTFKGGEDTGAPVYPGGDVNPGEGVCADLVVRALRHGGVDLQKAVHEDVAAHKGDYGVKTPDRYSDHRRVWILRTFFKRQWASLSTDLKNPGDWQPGDVVIWHTGSKKHLHIGMAGNKKRRDGFPYVIHNMRYVPCVSAGVTLEEDVLEGISFLGISVRKWQVIGHYRLK</sequence>
<protein>
    <submittedName>
        <fullName evidence="1">Uncharacterized protein YijF, DUF1287 family</fullName>
    </submittedName>
</protein>
<dbReference type="RefSeq" id="WP_092212135.1">
    <property type="nucleotide sequence ID" value="NZ_FMUX01000013.1"/>
</dbReference>
<dbReference type="Pfam" id="PF06940">
    <property type="entry name" value="DUF1287"/>
    <property type="match status" value="1"/>
</dbReference>
<accession>A0A1G5HAK5</accession>
<dbReference type="OrthoDB" id="114026at2"/>
<name>A0A1G5HAK5_9BACT</name>
<organism evidence="1 2">
    <name type="scientific">Desulfoluna spongiiphila</name>
    <dbReference type="NCBI Taxonomy" id="419481"/>
    <lineage>
        <taxon>Bacteria</taxon>
        <taxon>Pseudomonadati</taxon>
        <taxon>Thermodesulfobacteriota</taxon>
        <taxon>Desulfobacteria</taxon>
        <taxon>Desulfobacterales</taxon>
        <taxon>Desulfolunaceae</taxon>
        <taxon>Desulfoluna</taxon>
    </lineage>
</organism>
<dbReference type="STRING" id="419481.SAMN05216233_1138"/>
<dbReference type="AlphaFoldDB" id="A0A1G5HAK5"/>
<reference evidence="1 2" key="1">
    <citation type="submission" date="2016-10" db="EMBL/GenBank/DDBJ databases">
        <authorList>
            <person name="de Groot N.N."/>
        </authorList>
    </citation>
    <scope>NUCLEOTIDE SEQUENCE [LARGE SCALE GENOMIC DNA]</scope>
    <source>
        <strain evidence="1 2">AA1</strain>
    </source>
</reference>
<evidence type="ECO:0000313" key="2">
    <source>
        <dbReference type="Proteomes" id="UP000198870"/>
    </source>
</evidence>
<gene>
    <name evidence="1" type="ORF">SAMN05216233_1138</name>
</gene>
<dbReference type="EMBL" id="FMUX01000013">
    <property type="protein sequence ID" value="SCY60008.1"/>
    <property type="molecule type" value="Genomic_DNA"/>
</dbReference>
<dbReference type="InterPro" id="IPR009706">
    <property type="entry name" value="DUF1287"/>
</dbReference>